<dbReference type="EMBL" id="KV921870">
    <property type="protein sequence ID" value="ORE10018.1"/>
    <property type="molecule type" value="Genomic_DNA"/>
</dbReference>
<dbReference type="Gene3D" id="1.20.900.10">
    <property type="entry name" value="Dbl homology (DH) domain"/>
    <property type="match status" value="1"/>
</dbReference>
<dbReference type="InterPro" id="IPR011993">
    <property type="entry name" value="PH-like_dom_sf"/>
</dbReference>
<dbReference type="InterPro" id="IPR051092">
    <property type="entry name" value="FYVE_RhoGEF_PH"/>
</dbReference>
<dbReference type="CDD" id="cd00160">
    <property type="entry name" value="RhoGEF"/>
    <property type="match status" value="1"/>
</dbReference>
<feature type="compositionally biased region" description="Low complexity" evidence="1">
    <location>
        <begin position="754"/>
        <end position="767"/>
    </location>
</feature>
<dbReference type="InterPro" id="IPR035899">
    <property type="entry name" value="DBL_dom_sf"/>
</dbReference>
<feature type="region of interest" description="Disordered" evidence="1">
    <location>
        <begin position="651"/>
        <end position="677"/>
    </location>
</feature>
<reference evidence="3" key="1">
    <citation type="journal article" date="2016" name="Proc. Natl. Acad. Sci. U.S.A.">
        <title>Lipid metabolic changes in an early divergent fungus govern the establishment of a mutualistic symbiosis with endobacteria.</title>
        <authorList>
            <person name="Lastovetsky O.A."/>
            <person name="Gaspar M.L."/>
            <person name="Mondo S.J."/>
            <person name="LaButti K.M."/>
            <person name="Sandor L."/>
            <person name="Grigoriev I.V."/>
            <person name="Henry S.A."/>
            <person name="Pawlowska T.E."/>
        </authorList>
    </citation>
    <scope>NUCLEOTIDE SEQUENCE [LARGE SCALE GENOMIC DNA]</scope>
    <source>
        <strain evidence="3">ATCC 52814</strain>
    </source>
</reference>
<gene>
    <name evidence="3" type="ORF">BCV72DRAFT_222333</name>
</gene>
<evidence type="ECO:0000313" key="3">
    <source>
        <dbReference type="EMBL" id="ORE10018.1"/>
    </source>
</evidence>
<dbReference type="OrthoDB" id="660555at2759"/>
<proteinExistence type="predicted"/>
<feature type="compositionally biased region" description="Basic and acidic residues" evidence="1">
    <location>
        <begin position="651"/>
        <end position="661"/>
    </location>
</feature>
<feature type="compositionally biased region" description="Polar residues" evidence="1">
    <location>
        <begin position="663"/>
        <end position="677"/>
    </location>
</feature>
<dbReference type="Pfam" id="PF00621">
    <property type="entry name" value="RhoGEF"/>
    <property type="match status" value="1"/>
</dbReference>
<sequence>MAHFKQLKTNLSQCGYNHHWKLIKNTQLPTLQFEEPVDKITCQIKKISCQNIDLIVPSKDRTQDQQMQLEKFFNIIGTKITKDTIVKKSSRQTLFTVDDMSDKFERDDDKRAFRIQEFIKTERSYVETLQTLVKYVVHPLKSIMQQKHCILNTYKCTKIFLNIDQIASANQQFLDDLEHNHESFGDICREHMQHFECYRKYLLEQGEAQNLHAKEVKSNQAYRRFLMNVNDHPEFKRRRLQDILVEPVQRISRYSMMLREILNLTPKDHPDYQGLKQACEKSKVIATMDDDDTTKAATMLLALYQTIKESPCSLINQNRSLVAHLDALEINPETNKPLRAVTLFLFTDKILVASRSSLDSKEMDLEEIVDTMIPTKNARFSRLPSKKENSLKFKGWADLECIECFEGVLDRPGSFILSASNMEEAQQHEMTNITSFEHYFYRGPRLFSVIPQKECLTRQQKHDYIQKGLEFQAIYQKTRALAKEYDSSNATYYRTWKEIPTFCSVYSPETYVKARYKNNSALVYVDTRDISLESLFPAFSPYTPWIVGLIQPEGLKGFRLHLSTLTGFAEKWHHLSEPEDQQTIDFERVFWNNLLFLNQCLQLSQEHAYRIRFLMQQALSTSSTLSRPKSMSISRATSIPALGKLFNNNEELRSSRKRDSQARPLSSPKQTTRSNANSLNDASVQQLSNNQNSSLTSLTSLFSSKSSDDEKANEIEKGKNATCDDLLLDMIQERNDRAQQVHFLDEDEKNNTFSSRGSSSSMASSFSMIDDEEENELDNEPYCHLPVAKVNTNPYESLDNVLKLMQGFEDEMQQEWQLLMHKY</sequence>
<protein>
    <recommendedName>
        <fullName evidence="2">DH domain-containing protein</fullName>
    </recommendedName>
</protein>
<dbReference type="InterPro" id="IPR000219">
    <property type="entry name" value="DH_dom"/>
</dbReference>
<dbReference type="VEuPathDB" id="FungiDB:BCV72DRAFT_222333"/>
<dbReference type="SMART" id="SM00325">
    <property type="entry name" value="RhoGEF"/>
    <property type="match status" value="1"/>
</dbReference>
<dbReference type="PROSITE" id="PS50010">
    <property type="entry name" value="DH_2"/>
    <property type="match status" value="1"/>
</dbReference>
<name>A0A1X0RDP5_RHIZD</name>
<organism evidence="3">
    <name type="scientific">Rhizopus microsporus var. microsporus</name>
    <dbReference type="NCBI Taxonomy" id="86635"/>
    <lineage>
        <taxon>Eukaryota</taxon>
        <taxon>Fungi</taxon>
        <taxon>Fungi incertae sedis</taxon>
        <taxon>Mucoromycota</taxon>
        <taxon>Mucoromycotina</taxon>
        <taxon>Mucoromycetes</taxon>
        <taxon>Mucorales</taxon>
        <taxon>Mucorineae</taxon>
        <taxon>Rhizopodaceae</taxon>
        <taxon>Rhizopus</taxon>
    </lineage>
</organism>
<dbReference type="PANTHER" id="PTHR12673:SF270">
    <property type="entry name" value="FYVE-TYPE DOMAIN-CONTAINING PROTEIN"/>
    <property type="match status" value="1"/>
</dbReference>
<dbReference type="SUPFAM" id="SSF48065">
    <property type="entry name" value="DBL homology domain (DH-domain)"/>
    <property type="match status" value="1"/>
</dbReference>
<feature type="region of interest" description="Disordered" evidence="1">
    <location>
        <begin position="749"/>
        <end position="777"/>
    </location>
</feature>
<dbReference type="GO" id="GO:0005085">
    <property type="term" value="F:guanyl-nucleotide exchange factor activity"/>
    <property type="evidence" value="ECO:0007669"/>
    <property type="project" value="InterPro"/>
</dbReference>
<dbReference type="Gene3D" id="2.30.29.30">
    <property type="entry name" value="Pleckstrin-homology domain (PH domain)/Phosphotyrosine-binding domain (PTB)"/>
    <property type="match status" value="1"/>
</dbReference>
<dbReference type="AlphaFoldDB" id="A0A1X0RDP5"/>
<accession>A0A1X0RDP5</accession>
<dbReference type="GO" id="GO:0005737">
    <property type="term" value="C:cytoplasm"/>
    <property type="evidence" value="ECO:0007669"/>
    <property type="project" value="TreeGrafter"/>
</dbReference>
<evidence type="ECO:0000256" key="1">
    <source>
        <dbReference type="SAM" id="MobiDB-lite"/>
    </source>
</evidence>
<dbReference type="Proteomes" id="UP000242414">
    <property type="component" value="Unassembled WGS sequence"/>
</dbReference>
<feature type="domain" description="DH" evidence="2">
    <location>
        <begin position="110"/>
        <end position="292"/>
    </location>
</feature>
<dbReference type="PANTHER" id="PTHR12673">
    <property type="entry name" value="FACIOGENITAL DYSPLASIA PROTEIN"/>
    <property type="match status" value="1"/>
</dbReference>
<evidence type="ECO:0000259" key="2">
    <source>
        <dbReference type="PROSITE" id="PS50010"/>
    </source>
</evidence>